<gene>
    <name evidence="2" type="ORF">B0T17DRAFT_231901</name>
</gene>
<feature type="compositionally biased region" description="Polar residues" evidence="1">
    <location>
        <begin position="17"/>
        <end position="34"/>
    </location>
</feature>
<evidence type="ECO:0000313" key="3">
    <source>
        <dbReference type="Proteomes" id="UP001174934"/>
    </source>
</evidence>
<comment type="caution">
    <text evidence="2">The sequence shown here is derived from an EMBL/GenBank/DDBJ whole genome shotgun (WGS) entry which is preliminary data.</text>
</comment>
<accession>A0AA40CAT8</accession>
<evidence type="ECO:0000256" key="1">
    <source>
        <dbReference type="SAM" id="MobiDB-lite"/>
    </source>
</evidence>
<feature type="compositionally biased region" description="Low complexity" evidence="1">
    <location>
        <begin position="149"/>
        <end position="162"/>
    </location>
</feature>
<feature type="compositionally biased region" description="Polar residues" evidence="1">
    <location>
        <begin position="171"/>
        <end position="180"/>
    </location>
</feature>
<feature type="region of interest" description="Disordered" evidence="1">
    <location>
        <begin position="299"/>
        <end position="335"/>
    </location>
</feature>
<dbReference type="EMBL" id="JAULSR010000002">
    <property type="protein sequence ID" value="KAK0630799.1"/>
    <property type="molecule type" value="Genomic_DNA"/>
</dbReference>
<protein>
    <submittedName>
        <fullName evidence="2">Uncharacterized protein</fullName>
    </submittedName>
</protein>
<reference evidence="2" key="1">
    <citation type="submission" date="2023-06" db="EMBL/GenBank/DDBJ databases">
        <title>Genome-scale phylogeny and comparative genomics of the fungal order Sordariales.</title>
        <authorList>
            <consortium name="Lawrence Berkeley National Laboratory"/>
            <person name="Hensen N."/>
            <person name="Bonometti L."/>
            <person name="Westerberg I."/>
            <person name="Brannstrom I.O."/>
            <person name="Guillou S."/>
            <person name="Cros-Aarteil S."/>
            <person name="Calhoun S."/>
            <person name="Haridas S."/>
            <person name="Kuo A."/>
            <person name="Mondo S."/>
            <person name="Pangilinan J."/>
            <person name="Riley R."/>
            <person name="LaButti K."/>
            <person name="Andreopoulos B."/>
            <person name="Lipzen A."/>
            <person name="Chen C."/>
            <person name="Yanf M."/>
            <person name="Daum C."/>
            <person name="Ng V."/>
            <person name="Clum A."/>
            <person name="Steindorff A."/>
            <person name="Ohm R."/>
            <person name="Martin F."/>
            <person name="Silar P."/>
            <person name="Natvig D."/>
            <person name="Lalanne C."/>
            <person name="Gautier V."/>
            <person name="Ament-velasquez S.L."/>
            <person name="Kruys A."/>
            <person name="Hutchinson M.I."/>
            <person name="Powell A.J."/>
            <person name="Barry K."/>
            <person name="Miller A.N."/>
            <person name="Grigoriev I.V."/>
            <person name="Debuchy R."/>
            <person name="Gladieux P."/>
            <person name="Thoren M.H."/>
            <person name="Johannesson H."/>
        </authorList>
    </citation>
    <scope>NUCLEOTIDE SEQUENCE</scope>
    <source>
        <strain evidence="2">SMH3391-2</strain>
    </source>
</reference>
<feature type="region of interest" description="Disordered" evidence="1">
    <location>
        <begin position="1"/>
        <end position="115"/>
    </location>
</feature>
<feature type="compositionally biased region" description="Polar residues" evidence="1">
    <location>
        <begin position="81"/>
        <end position="112"/>
    </location>
</feature>
<proteinExistence type="predicted"/>
<feature type="region of interest" description="Disordered" evidence="1">
    <location>
        <begin position="149"/>
        <end position="180"/>
    </location>
</feature>
<evidence type="ECO:0000313" key="2">
    <source>
        <dbReference type="EMBL" id="KAK0630799.1"/>
    </source>
</evidence>
<sequence length="443" mass="46575">MSSGTSHEEQLRLARELQQSFQSSGTFFGDGNSSSRRKIAPARSGRGSGRAAPVAASRAGFHAEPAFTPRPPTSRALETSRVVTRSMTATATASNIHDTQHSSRQPDTQTGSVCFYQDEPPQPKVGVRSQYSNLSTNFDDFNLSITTGKTSNNNTSSQTTSSPAPFVFGSPSAQAGTNTAPADPLPQLPEILSAEAMCLKIRNLLDDDQHKYFVNDPNLPASIANAVAMPVTTSGFGAGASLSTPPTVAYTASTFSSAITTGFGAQATQSTPPTATHTTTYSSPSFTFGFGAASTLPKPSTDSASLASCPPQTPAPASIPQAYRNSEPTTPHDEVSSLMDLDAEPLVNYPSIAPEVLSPNSECSCGKRPPPKLEGLATSRWADPSIEIKSAGRFSQVTGQNVDPTYVRRPCPVHGFMNAPPTLAASATDEAAPAQHVPEVWFY</sequence>
<name>A0AA40CAT8_9PEZI</name>
<keyword evidence="3" id="KW-1185">Reference proteome</keyword>
<dbReference type="AlphaFoldDB" id="A0AA40CAT8"/>
<feature type="compositionally biased region" description="Basic and acidic residues" evidence="1">
    <location>
        <begin position="1"/>
        <end position="15"/>
    </location>
</feature>
<organism evidence="2 3">
    <name type="scientific">Bombardia bombarda</name>
    <dbReference type="NCBI Taxonomy" id="252184"/>
    <lineage>
        <taxon>Eukaryota</taxon>
        <taxon>Fungi</taxon>
        <taxon>Dikarya</taxon>
        <taxon>Ascomycota</taxon>
        <taxon>Pezizomycotina</taxon>
        <taxon>Sordariomycetes</taxon>
        <taxon>Sordariomycetidae</taxon>
        <taxon>Sordariales</taxon>
        <taxon>Lasiosphaeriaceae</taxon>
        <taxon>Bombardia</taxon>
    </lineage>
</organism>
<dbReference type="Proteomes" id="UP001174934">
    <property type="component" value="Unassembled WGS sequence"/>
</dbReference>